<reference evidence="1 2" key="1">
    <citation type="submission" date="2021-06" db="EMBL/GenBank/DDBJ databases">
        <authorList>
            <person name="Kallberg Y."/>
            <person name="Tangrot J."/>
            <person name="Rosling A."/>
        </authorList>
    </citation>
    <scope>NUCLEOTIDE SEQUENCE [LARGE SCALE GENOMIC DNA]</scope>
    <source>
        <strain evidence="1 2">120-4 pot B 10/14</strain>
    </source>
</reference>
<keyword evidence="2" id="KW-1185">Reference proteome</keyword>
<sequence>MRTTYVIKYSPTIRTTCLILPRSVVEEPKFKNTELVKIAEKSCLESGAEEIVLLEK</sequence>
<dbReference type="EMBL" id="CAJVQB010007228">
    <property type="protein sequence ID" value="CAG8699546.1"/>
    <property type="molecule type" value="Genomic_DNA"/>
</dbReference>
<accession>A0ABN7UYE2</accession>
<name>A0ABN7UYE2_GIGMA</name>
<gene>
    <name evidence="1" type="ORF">GMARGA_LOCUS12033</name>
</gene>
<proteinExistence type="predicted"/>
<evidence type="ECO:0000313" key="1">
    <source>
        <dbReference type="EMBL" id="CAG8699546.1"/>
    </source>
</evidence>
<protein>
    <submittedName>
        <fullName evidence="1">13903_t:CDS:1</fullName>
    </submittedName>
</protein>
<evidence type="ECO:0000313" key="2">
    <source>
        <dbReference type="Proteomes" id="UP000789901"/>
    </source>
</evidence>
<organism evidence="1 2">
    <name type="scientific">Gigaspora margarita</name>
    <dbReference type="NCBI Taxonomy" id="4874"/>
    <lineage>
        <taxon>Eukaryota</taxon>
        <taxon>Fungi</taxon>
        <taxon>Fungi incertae sedis</taxon>
        <taxon>Mucoromycota</taxon>
        <taxon>Glomeromycotina</taxon>
        <taxon>Glomeromycetes</taxon>
        <taxon>Diversisporales</taxon>
        <taxon>Gigasporaceae</taxon>
        <taxon>Gigaspora</taxon>
    </lineage>
</organism>
<dbReference type="Proteomes" id="UP000789901">
    <property type="component" value="Unassembled WGS sequence"/>
</dbReference>
<comment type="caution">
    <text evidence="1">The sequence shown here is derived from an EMBL/GenBank/DDBJ whole genome shotgun (WGS) entry which is preliminary data.</text>
</comment>